<keyword evidence="1" id="KW-0472">Membrane</keyword>
<sequence length="87" mass="9020">MVESLPSGPGMSVRPVALGWCGLLLGFELLPAGAIQTAVGFGEGWRGLVAAPVAVVVAYGCGRLAQLVLTGRSGATWPKPARRWWCA</sequence>
<dbReference type="RefSeq" id="WP_285969997.1">
    <property type="nucleotide sequence ID" value="NZ_CP127294.1"/>
</dbReference>
<name>A0A9Y2IIP5_9PSEU</name>
<feature type="transmembrane region" description="Helical" evidence="1">
    <location>
        <begin position="44"/>
        <end position="62"/>
    </location>
</feature>
<keyword evidence="1" id="KW-1133">Transmembrane helix</keyword>
<dbReference type="EMBL" id="CP127294">
    <property type="protein sequence ID" value="WIX79308.1"/>
    <property type="molecule type" value="Genomic_DNA"/>
</dbReference>
<gene>
    <name evidence="2" type="ORF">QRX50_00370</name>
</gene>
<protein>
    <submittedName>
        <fullName evidence="2">Uncharacterized protein</fullName>
    </submittedName>
</protein>
<dbReference type="AlphaFoldDB" id="A0A9Y2IIP5"/>
<proteinExistence type="predicted"/>
<keyword evidence="3" id="KW-1185">Reference proteome</keyword>
<organism evidence="2 3">
    <name type="scientific">Amycolatopsis carbonis</name>
    <dbReference type="NCBI Taxonomy" id="715471"/>
    <lineage>
        <taxon>Bacteria</taxon>
        <taxon>Bacillati</taxon>
        <taxon>Actinomycetota</taxon>
        <taxon>Actinomycetes</taxon>
        <taxon>Pseudonocardiales</taxon>
        <taxon>Pseudonocardiaceae</taxon>
        <taxon>Amycolatopsis</taxon>
    </lineage>
</organism>
<dbReference type="Proteomes" id="UP001236014">
    <property type="component" value="Chromosome"/>
</dbReference>
<evidence type="ECO:0000313" key="2">
    <source>
        <dbReference type="EMBL" id="WIX79308.1"/>
    </source>
</evidence>
<dbReference type="KEGG" id="acab:QRX50_00370"/>
<evidence type="ECO:0000256" key="1">
    <source>
        <dbReference type="SAM" id="Phobius"/>
    </source>
</evidence>
<keyword evidence="1" id="KW-0812">Transmembrane</keyword>
<accession>A0A9Y2IIP5</accession>
<evidence type="ECO:0000313" key="3">
    <source>
        <dbReference type="Proteomes" id="UP001236014"/>
    </source>
</evidence>
<reference evidence="2 3" key="1">
    <citation type="submission" date="2023-06" db="EMBL/GenBank/DDBJ databases">
        <authorList>
            <person name="Oyuntsetseg B."/>
            <person name="Kim S.B."/>
        </authorList>
    </citation>
    <scope>NUCLEOTIDE SEQUENCE [LARGE SCALE GENOMIC DNA]</scope>
    <source>
        <strain evidence="2 3">2-15</strain>
    </source>
</reference>